<evidence type="ECO:0000256" key="5">
    <source>
        <dbReference type="SAM" id="MobiDB-lite"/>
    </source>
</evidence>
<evidence type="ECO:0000256" key="4">
    <source>
        <dbReference type="ARBA" id="ARBA00023274"/>
    </source>
</evidence>
<keyword evidence="2" id="KW-0963">Cytoplasm</keyword>
<dbReference type="GO" id="GO:0006617">
    <property type="term" value="P:SRP-dependent cotranslational protein targeting to membrane, signal sequence recognition"/>
    <property type="evidence" value="ECO:0007669"/>
    <property type="project" value="TreeGrafter"/>
</dbReference>
<dbReference type="AlphaFoldDB" id="A0AAV8A750"/>
<dbReference type="SUPFAM" id="SSF69695">
    <property type="entry name" value="SRP19"/>
    <property type="match status" value="1"/>
</dbReference>
<feature type="compositionally biased region" description="Basic residues" evidence="5">
    <location>
        <begin position="151"/>
        <end position="174"/>
    </location>
</feature>
<proteinExistence type="predicted"/>
<dbReference type="Gene3D" id="3.30.56.30">
    <property type="entry name" value="Signal recognition particle, SRP19-like subunit"/>
    <property type="match status" value="1"/>
</dbReference>
<gene>
    <name evidence="6" type="ORF">M0812_00293</name>
</gene>
<name>A0AAV8A750_9EUKA</name>
<keyword evidence="3" id="KW-0733">Signal recognition particle</keyword>
<organism evidence="6 7">
    <name type="scientific">Anaeramoeba flamelloides</name>
    <dbReference type="NCBI Taxonomy" id="1746091"/>
    <lineage>
        <taxon>Eukaryota</taxon>
        <taxon>Metamonada</taxon>
        <taxon>Anaeramoebidae</taxon>
        <taxon>Anaeramoeba</taxon>
    </lineage>
</organism>
<comment type="caution">
    <text evidence="6">The sequence shown here is derived from an EMBL/GenBank/DDBJ whole genome shotgun (WGS) entry which is preliminary data.</text>
</comment>
<dbReference type="InterPro" id="IPR036521">
    <property type="entry name" value="SRP19-like_sf"/>
</dbReference>
<dbReference type="GO" id="GO:0008312">
    <property type="term" value="F:7S RNA binding"/>
    <property type="evidence" value="ECO:0007669"/>
    <property type="project" value="InterPro"/>
</dbReference>
<keyword evidence="4" id="KW-0687">Ribonucleoprotein</keyword>
<evidence type="ECO:0000256" key="3">
    <source>
        <dbReference type="ARBA" id="ARBA00023135"/>
    </source>
</evidence>
<comment type="subcellular location">
    <subcellularLocation>
        <location evidence="1">Cytoplasm</location>
    </subcellularLocation>
</comment>
<dbReference type="Pfam" id="PF01922">
    <property type="entry name" value="SRP19"/>
    <property type="match status" value="1"/>
</dbReference>
<dbReference type="GO" id="GO:0005786">
    <property type="term" value="C:signal recognition particle, endoplasmic reticulum targeting"/>
    <property type="evidence" value="ECO:0007669"/>
    <property type="project" value="UniProtKB-KW"/>
</dbReference>
<dbReference type="EMBL" id="JANTQA010000015">
    <property type="protein sequence ID" value="KAJ3447820.1"/>
    <property type="molecule type" value="Genomic_DNA"/>
</dbReference>
<dbReference type="InterPro" id="IPR002778">
    <property type="entry name" value="Signal_recog_particle_SRP19"/>
</dbReference>
<feature type="region of interest" description="Disordered" evidence="5">
    <location>
        <begin position="121"/>
        <end position="174"/>
    </location>
</feature>
<dbReference type="Proteomes" id="UP001146793">
    <property type="component" value="Unassembled WGS sequence"/>
</dbReference>
<evidence type="ECO:0000313" key="7">
    <source>
        <dbReference type="Proteomes" id="UP001146793"/>
    </source>
</evidence>
<reference evidence="6" key="1">
    <citation type="submission" date="2022-08" db="EMBL/GenBank/DDBJ databases">
        <title>Novel sulphate-reducing endosymbionts in the free-living metamonad Anaeramoeba.</title>
        <authorList>
            <person name="Jerlstrom-Hultqvist J."/>
            <person name="Cepicka I."/>
            <person name="Gallot-Lavallee L."/>
            <person name="Salas-Leiva D."/>
            <person name="Curtis B.A."/>
            <person name="Zahonova K."/>
            <person name="Pipaliya S."/>
            <person name="Dacks J."/>
            <person name="Roger A.J."/>
        </authorList>
    </citation>
    <scope>NUCLEOTIDE SEQUENCE</scope>
    <source>
        <strain evidence="6">Busselton2</strain>
    </source>
</reference>
<sequence>MSSSKEVEIKKEPRKPTVIIYPSYIDRNTSIKFGRKIGKTKAISNPKPQEIAGVVNMLGLPFELEATKGYSRDTQRRGRIKVRLYNQKTNLPLKEEIPNKRQLLFKICEKFHEYRKQMHKIMEKRSKSQPSKKGKNQKGKGKGGGSGGGRGRGRGRGKGRNKGKGKKKGKKRRK</sequence>
<evidence type="ECO:0000256" key="2">
    <source>
        <dbReference type="ARBA" id="ARBA00022490"/>
    </source>
</evidence>
<feature type="compositionally biased region" description="Basic residues" evidence="5">
    <location>
        <begin position="130"/>
        <end position="141"/>
    </location>
</feature>
<dbReference type="PANTHER" id="PTHR17453:SF0">
    <property type="entry name" value="SIGNAL RECOGNITION PARTICLE 19 KDA PROTEIN"/>
    <property type="match status" value="1"/>
</dbReference>
<protein>
    <submittedName>
        <fullName evidence="6">Signal recognition particle 19 kDa protein</fullName>
    </submittedName>
</protein>
<evidence type="ECO:0000313" key="6">
    <source>
        <dbReference type="EMBL" id="KAJ3447820.1"/>
    </source>
</evidence>
<accession>A0AAV8A750</accession>
<evidence type="ECO:0000256" key="1">
    <source>
        <dbReference type="ARBA" id="ARBA00004496"/>
    </source>
</evidence>
<dbReference type="PANTHER" id="PTHR17453">
    <property type="entry name" value="SIGNAL RECOGNITION PARTICLE 19 KD PROTEIN"/>
    <property type="match status" value="1"/>
</dbReference>